<dbReference type="Proteomes" id="UP000220102">
    <property type="component" value="Unassembled WGS sequence"/>
</dbReference>
<dbReference type="RefSeq" id="WP_098075123.1">
    <property type="nucleotide sequence ID" value="NZ_PDEQ01000003.1"/>
</dbReference>
<keyword evidence="3" id="KW-1185">Reference proteome</keyword>
<proteinExistence type="predicted"/>
<organism evidence="2 3">
    <name type="scientific">Longibacter salinarum</name>
    <dbReference type="NCBI Taxonomy" id="1850348"/>
    <lineage>
        <taxon>Bacteria</taxon>
        <taxon>Pseudomonadati</taxon>
        <taxon>Rhodothermota</taxon>
        <taxon>Rhodothermia</taxon>
        <taxon>Rhodothermales</taxon>
        <taxon>Salisaetaceae</taxon>
        <taxon>Longibacter</taxon>
    </lineage>
</organism>
<feature type="transmembrane region" description="Helical" evidence="1">
    <location>
        <begin position="51"/>
        <end position="73"/>
    </location>
</feature>
<keyword evidence="1" id="KW-0472">Membrane</keyword>
<keyword evidence="1" id="KW-1133">Transmembrane helix</keyword>
<sequence length="109" mass="11604">MAETEEVQLEPGSRESRLYEVFAIDLWWSLGMMAAGLVIAGVLFASMSADALRIAGLAVGAAGALTFAARLIALRGLKQTRVDEWLVILGSVAVFVGLTEAVHALLQLF</sequence>
<name>A0A2A8CZC7_9BACT</name>
<evidence type="ECO:0000313" key="2">
    <source>
        <dbReference type="EMBL" id="PEN13961.1"/>
    </source>
</evidence>
<keyword evidence="1" id="KW-0812">Transmembrane</keyword>
<protein>
    <submittedName>
        <fullName evidence="2">Uncharacterized protein</fullName>
    </submittedName>
</protein>
<reference evidence="2 3" key="1">
    <citation type="submission" date="2017-10" db="EMBL/GenBank/DDBJ databases">
        <title>Draft genome of Longibacter Salinarum.</title>
        <authorList>
            <person name="Goh K.M."/>
            <person name="Shamsir M.S."/>
            <person name="Lim S.W."/>
        </authorList>
    </citation>
    <scope>NUCLEOTIDE SEQUENCE [LARGE SCALE GENOMIC DNA]</scope>
    <source>
        <strain evidence="2 3">KCTC 52045</strain>
    </source>
</reference>
<gene>
    <name evidence="2" type="ORF">CRI94_07870</name>
</gene>
<accession>A0A2A8CZC7</accession>
<dbReference type="AlphaFoldDB" id="A0A2A8CZC7"/>
<feature type="transmembrane region" description="Helical" evidence="1">
    <location>
        <begin position="85"/>
        <end position="106"/>
    </location>
</feature>
<evidence type="ECO:0000313" key="3">
    <source>
        <dbReference type="Proteomes" id="UP000220102"/>
    </source>
</evidence>
<comment type="caution">
    <text evidence="2">The sequence shown here is derived from an EMBL/GenBank/DDBJ whole genome shotgun (WGS) entry which is preliminary data.</text>
</comment>
<feature type="transmembrane region" description="Helical" evidence="1">
    <location>
        <begin position="21"/>
        <end position="45"/>
    </location>
</feature>
<evidence type="ECO:0000256" key="1">
    <source>
        <dbReference type="SAM" id="Phobius"/>
    </source>
</evidence>
<dbReference type="EMBL" id="PDEQ01000003">
    <property type="protein sequence ID" value="PEN13961.1"/>
    <property type="molecule type" value="Genomic_DNA"/>
</dbReference>